<dbReference type="AlphaFoldDB" id="A0A9Q0G0H0"/>
<evidence type="ECO:0000313" key="3">
    <source>
        <dbReference type="Proteomes" id="UP001141552"/>
    </source>
</evidence>
<keyword evidence="1" id="KW-0812">Transmembrane</keyword>
<evidence type="ECO:0000256" key="1">
    <source>
        <dbReference type="SAM" id="Phobius"/>
    </source>
</evidence>
<feature type="non-terminal residue" evidence="2">
    <location>
        <position position="1"/>
    </location>
</feature>
<comment type="caution">
    <text evidence="2">The sequence shown here is derived from an EMBL/GenBank/DDBJ whole genome shotgun (WGS) entry which is preliminary data.</text>
</comment>
<keyword evidence="1" id="KW-1133">Transmembrane helix</keyword>
<reference evidence="2" key="2">
    <citation type="journal article" date="2023" name="Plants (Basel)">
        <title>Annotation of the Turnera subulata (Passifloraceae) Draft Genome Reveals the S-Locus Evolved after the Divergence of Turneroideae from Passifloroideae in a Stepwise Manner.</title>
        <authorList>
            <person name="Henning P.M."/>
            <person name="Roalson E.H."/>
            <person name="Mir W."/>
            <person name="McCubbin A.G."/>
            <person name="Shore J.S."/>
        </authorList>
    </citation>
    <scope>NUCLEOTIDE SEQUENCE</scope>
    <source>
        <strain evidence="2">F60SS</strain>
    </source>
</reference>
<keyword evidence="3" id="KW-1185">Reference proteome</keyword>
<keyword evidence="1" id="KW-0472">Membrane</keyword>
<proteinExistence type="predicted"/>
<protein>
    <submittedName>
        <fullName evidence="2">Uncharacterized protein</fullName>
    </submittedName>
</protein>
<dbReference type="EMBL" id="JAKUCV010002917">
    <property type="protein sequence ID" value="KAJ4840938.1"/>
    <property type="molecule type" value="Genomic_DNA"/>
</dbReference>
<feature type="transmembrane region" description="Helical" evidence="1">
    <location>
        <begin position="12"/>
        <end position="32"/>
    </location>
</feature>
<accession>A0A9Q0G0H0</accession>
<organism evidence="2 3">
    <name type="scientific">Turnera subulata</name>
    <dbReference type="NCBI Taxonomy" id="218843"/>
    <lineage>
        <taxon>Eukaryota</taxon>
        <taxon>Viridiplantae</taxon>
        <taxon>Streptophyta</taxon>
        <taxon>Embryophyta</taxon>
        <taxon>Tracheophyta</taxon>
        <taxon>Spermatophyta</taxon>
        <taxon>Magnoliopsida</taxon>
        <taxon>eudicotyledons</taxon>
        <taxon>Gunneridae</taxon>
        <taxon>Pentapetalae</taxon>
        <taxon>rosids</taxon>
        <taxon>fabids</taxon>
        <taxon>Malpighiales</taxon>
        <taxon>Passifloraceae</taxon>
        <taxon>Turnera</taxon>
    </lineage>
</organism>
<name>A0A9Q0G0H0_9ROSI</name>
<gene>
    <name evidence="2" type="ORF">Tsubulata_046755</name>
</gene>
<reference evidence="2" key="1">
    <citation type="submission" date="2022-02" db="EMBL/GenBank/DDBJ databases">
        <authorList>
            <person name="Henning P.M."/>
            <person name="McCubbin A.G."/>
            <person name="Shore J.S."/>
        </authorList>
    </citation>
    <scope>NUCLEOTIDE SEQUENCE</scope>
    <source>
        <strain evidence="2">F60SS</strain>
        <tissue evidence="2">Leaves</tissue>
    </source>
</reference>
<dbReference type="Proteomes" id="UP001141552">
    <property type="component" value="Unassembled WGS sequence"/>
</dbReference>
<feature type="transmembrane region" description="Helical" evidence="1">
    <location>
        <begin position="44"/>
        <end position="62"/>
    </location>
</feature>
<evidence type="ECO:0000313" key="2">
    <source>
        <dbReference type="EMBL" id="KAJ4840938.1"/>
    </source>
</evidence>
<sequence length="124" mass="14397">ILTNKTRRLICARALLLFFFLFSFLVFVSFVQVKEAKELKMAKIAYTSVFFVVLLLSIPSILNAETPADANSIAPSDFLTETTYQVLWREKPPWKLTHGAWIWEMRQRNQNPQKHQHLHPQAGP</sequence>